<keyword evidence="3" id="KW-0479">Metal-binding</keyword>
<dbReference type="GO" id="GO:0046872">
    <property type="term" value="F:metal ion binding"/>
    <property type="evidence" value="ECO:0007669"/>
    <property type="project" value="UniProtKB-KW"/>
</dbReference>
<dbReference type="InterPro" id="IPR013826">
    <property type="entry name" value="Topo_IA_cen_sub3"/>
</dbReference>
<dbReference type="PROSITE" id="PS50880">
    <property type="entry name" value="TOPRIM"/>
    <property type="match status" value="1"/>
</dbReference>
<organism evidence="12 13">
    <name type="scientific">Gelidibacter algens</name>
    <dbReference type="NCBI Taxonomy" id="49280"/>
    <lineage>
        <taxon>Bacteria</taxon>
        <taxon>Pseudomonadati</taxon>
        <taxon>Bacteroidota</taxon>
        <taxon>Flavobacteriia</taxon>
        <taxon>Flavobacteriales</taxon>
        <taxon>Flavobacteriaceae</taxon>
        <taxon>Gelidibacter</taxon>
    </lineage>
</organism>
<comment type="subunit">
    <text evidence="8">Monomer.</text>
</comment>
<name>A0A1A7QU18_9FLAO</name>
<dbReference type="Proteomes" id="UP000248987">
    <property type="component" value="Unassembled WGS sequence"/>
</dbReference>
<keyword evidence="7 8" id="KW-0413">Isomerase</keyword>
<dbReference type="InterPro" id="IPR013825">
    <property type="entry name" value="Topo_IA_cen_sub2"/>
</dbReference>
<dbReference type="Pfam" id="PF01751">
    <property type="entry name" value="Toprim"/>
    <property type="match status" value="1"/>
</dbReference>
<feature type="site" description="Interaction with DNA" evidence="8">
    <location>
        <position position="473"/>
    </location>
</feature>
<feature type="compositionally biased region" description="Basic residues" evidence="9">
    <location>
        <begin position="815"/>
        <end position="838"/>
    </location>
</feature>
<keyword evidence="13" id="KW-1185">Reference proteome</keyword>
<feature type="region of interest" description="Interaction with DNA" evidence="8">
    <location>
        <begin position="163"/>
        <end position="168"/>
    </location>
</feature>
<dbReference type="CDD" id="cd03363">
    <property type="entry name" value="TOPRIM_TopoIA_TopoI"/>
    <property type="match status" value="1"/>
</dbReference>
<evidence type="ECO:0000256" key="2">
    <source>
        <dbReference type="ARBA" id="ARBA00009446"/>
    </source>
</evidence>
<evidence type="ECO:0000259" key="10">
    <source>
        <dbReference type="PROSITE" id="PS50880"/>
    </source>
</evidence>
<dbReference type="GO" id="GO:0003677">
    <property type="term" value="F:DNA binding"/>
    <property type="evidence" value="ECO:0007669"/>
    <property type="project" value="UniProtKB-KW"/>
</dbReference>
<evidence type="ECO:0000313" key="13">
    <source>
        <dbReference type="Proteomes" id="UP000248987"/>
    </source>
</evidence>
<dbReference type="Gene3D" id="1.10.460.10">
    <property type="entry name" value="Topoisomerase I, domain 2"/>
    <property type="match status" value="1"/>
</dbReference>
<dbReference type="PANTHER" id="PTHR42785">
    <property type="entry name" value="DNA TOPOISOMERASE, TYPE IA, CORE"/>
    <property type="match status" value="1"/>
</dbReference>
<gene>
    <name evidence="8" type="primary">topA</name>
    <name evidence="12" type="ORF">LX77_03277</name>
</gene>
<accession>A0A1A7QU18</accession>
<dbReference type="InterPro" id="IPR000380">
    <property type="entry name" value="Topo_IA"/>
</dbReference>
<dbReference type="AlphaFoldDB" id="A0A1A7QU18"/>
<feature type="site" description="Interaction with DNA" evidence="8">
    <location>
        <position position="33"/>
    </location>
</feature>
<dbReference type="PANTHER" id="PTHR42785:SF1">
    <property type="entry name" value="DNA TOPOISOMERASE"/>
    <property type="match status" value="1"/>
</dbReference>
<dbReference type="InterPro" id="IPR013824">
    <property type="entry name" value="Topo_IA_cen_sub1"/>
</dbReference>
<feature type="site" description="Interaction with DNA" evidence="8">
    <location>
        <position position="140"/>
    </location>
</feature>
<dbReference type="Gene3D" id="1.10.290.10">
    <property type="entry name" value="Topoisomerase I, domain 4"/>
    <property type="match status" value="1"/>
</dbReference>
<dbReference type="GO" id="GO:0003917">
    <property type="term" value="F:DNA topoisomerase type I (single strand cut, ATP-independent) activity"/>
    <property type="evidence" value="ECO:0007669"/>
    <property type="project" value="UniProtKB-UniRule"/>
</dbReference>
<keyword evidence="4" id="KW-0460">Magnesium</keyword>
<dbReference type="HAMAP" id="MF_00952">
    <property type="entry name" value="Topoisom_1_prok"/>
    <property type="match status" value="1"/>
</dbReference>
<feature type="site" description="Interaction with DNA" evidence="8">
    <location>
        <position position="148"/>
    </location>
</feature>
<evidence type="ECO:0000259" key="11">
    <source>
        <dbReference type="PROSITE" id="PS52039"/>
    </source>
</evidence>
<evidence type="ECO:0000256" key="1">
    <source>
        <dbReference type="ARBA" id="ARBA00000213"/>
    </source>
</evidence>
<dbReference type="PROSITE" id="PS52039">
    <property type="entry name" value="TOPO_IA_2"/>
    <property type="match status" value="1"/>
</dbReference>
<dbReference type="InterPro" id="IPR003602">
    <property type="entry name" value="Topo_IA_DNA-bd_dom"/>
</dbReference>
<feature type="site" description="Interaction with DNA" evidence="8">
    <location>
        <position position="143"/>
    </location>
</feature>
<sequence>MAKNLVIVESPAKAKTIEKFLGKEYKVESSFGHIADLPSNELGVDVDGDFKPTYEVSKDKKAIVKKLKDLAKGADMVWLASDEDREGEAIAWHLAETLNLDKAKTKRIVFHEITKTAILKAIENPRDIDYHLVDAQQARRVLDRIVGYELSPVLWRKVKGGLSAGRVQSVSVRLIVERERDIQGFTPEASYRIDAEFSNEEGQTFKAKLPKNFATKEEAYKFLESNATASFKVAELDKKPAKKSPAAPFTTSTLQQEASRKLYFSVSKTMTMAQRLYEAGLITYMRTDSVNLSDTARKGAQAEIEEAYGSKYSKPRNYKGKSKGAQEAHEAIRPTDFSMHSVQIDRDQARLYDLIWKRAIASQMSEAELERTNVKISASTHKELFSANGEVITFDGFLKVYLEGTDDEDSEQDGMLPAMKTNETLLNSYITATERYTRPPYRYTEASLVKQLEELGIGRPSTYAPTISTIQNRNYVEKGAVEGAERNYTQLTLKSGKVKDKELTEKVGSDKGKLVPTDIGMIVTDFLVNHFESILDYNFTAKVEADFDEIAEGKEDWTKMMRNFYKDFHPQVQDVQENAERESGERVLGKDPKTGRQVSVRLGKFGPMVQIGTVEEEEKPLFASLSPDQQLNTITYDEAMDLFQLPKSLGDYKGEEVEVNNGRFGPYVKYGDKFVSLPKGMEALNVELDVAIELIKEKEKADAPIYMYDKLPVQKGKGRFGPFIKWNDMFINVNKKYDWDNLSDKDIVELIEDKIQKEKDKVIHNWEAEGIRIEKARWGRHNILKGKTKIELDKSVDVSEFTLEKAKAMIEAKAPKKKTAKKATKKKTTKKAATSKKK</sequence>
<dbReference type="RefSeq" id="WP_066437628.1">
    <property type="nucleotide sequence ID" value="NZ_LZRN01000046.1"/>
</dbReference>
<dbReference type="OrthoDB" id="9804262at2"/>
<dbReference type="STRING" id="49280.A9996_16380"/>
<reference evidence="12 13" key="1">
    <citation type="submission" date="2018-06" db="EMBL/GenBank/DDBJ databases">
        <title>Genomic Encyclopedia of Archaeal and Bacterial Type Strains, Phase II (KMG-II): from individual species to whole genera.</title>
        <authorList>
            <person name="Goeker M."/>
        </authorList>
    </citation>
    <scope>NUCLEOTIDE SEQUENCE [LARGE SCALE GENOMIC DNA]</scope>
    <source>
        <strain evidence="12 13">DSM 12408</strain>
    </source>
</reference>
<dbReference type="InterPro" id="IPR013497">
    <property type="entry name" value="Topo_IA_cen"/>
</dbReference>
<dbReference type="PRINTS" id="PR00417">
    <property type="entry name" value="PRTPISMRASEI"/>
</dbReference>
<comment type="catalytic activity">
    <reaction evidence="1 8">
        <text>ATP-independent breakage of single-stranded DNA, followed by passage and rejoining.</text>
        <dbReference type="EC" id="5.6.2.1"/>
    </reaction>
</comment>
<comment type="similarity">
    <text evidence="2 8">Belongs to the type IA topoisomerase family.</text>
</comment>
<evidence type="ECO:0000256" key="3">
    <source>
        <dbReference type="ARBA" id="ARBA00022723"/>
    </source>
</evidence>
<dbReference type="CDD" id="cd00186">
    <property type="entry name" value="TOP1Ac"/>
    <property type="match status" value="1"/>
</dbReference>
<feature type="domain" description="Toprim" evidence="10">
    <location>
        <begin position="3"/>
        <end position="113"/>
    </location>
</feature>
<dbReference type="InterPro" id="IPR003601">
    <property type="entry name" value="Topo_IA_2"/>
</dbReference>
<feature type="domain" description="Topo IA-type catalytic" evidence="11">
    <location>
        <begin position="129"/>
        <end position="572"/>
    </location>
</feature>
<dbReference type="InterPro" id="IPR025589">
    <property type="entry name" value="Toprim_C_rpt"/>
</dbReference>
<dbReference type="Gene3D" id="3.40.50.140">
    <property type="match status" value="1"/>
</dbReference>
<feature type="site" description="Interaction with DNA" evidence="8">
    <location>
        <position position="155"/>
    </location>
</feature>
<dbReference type="GO" id="GO:0006265">
    <property type="term" value="P:DNA topological change"/>
    <property type="evidence" value="ECO:0007669"/>
    <property type="project" value="UniProtKB-UniRule"/>
</dbReference>
<dbReference type="InterPro" id="IPR023406">
    <property type="entry name" value="Topo_IA_AS"/>
</dbReference>
<dbReference type="SMART" id="SM00493">
    <property type="entry name" value="TOPRIM"/>
    <property type="match status" value="1"/>
</dbReference>
<dbReference type="Pfam" id="PF01131">
    <property type="entry name" value="Topoisom_bac"/>
    <property type="match status" value="2"/>
</dbReference>
<dbReference type="SMART" id="SM00436">
    <property type="entry name" value="TOP1Bc"/>
    <property type="match status" value="1"/>
</dbReference>
<evidence type="ECO:0000256" key="6">
    <source>
        <dbReference type="ARBA" id="ARBA00023125"/>
    </source>
</evidence>
<dbReference type="SMART" id="SM00437">
    <property type="entry name" value="TOP1Ac"/>
    <property type="match status" value="1"/>
</dbReference>
<evidence type="ECO:0000256" key="7">
    <source>
        <dbReference type="ARBA" id="ARBA00023235"/>
    </source>
</evidence>
<dbReference type="Pfam" id="PF13368">
    <property type="entry name" value="Toprim_C_rpt"/>
    <property type="match status" value="3"/>
</dbReference>
<dbReference type="InterPro" id="IPR006171">
    <property type="entry name" value="TOPRIM_dom"/>
</dbReference>
<dbReference type="EMBL" id="QLLQ01000017">
    <property type="protein sequence ID" value="RAJ19894.1"/>
    <property type="molecule type" value="Genomic_DNA"/>
</dbReference>
<keyword evidence="6 8" id="KW-0238">DNA-binding</keyword>
<keyword evidence="5 8" id="KW-0799">Topoisomerase</keyword>
<feature type="active site" description="O-(5'-phospho-DNA)-tyrosine intermediate" evidence="8">
    <location>
        <position position="284"/>
    </location>
</feature>
<dbReference type="InterPro" id="IPR023405">
    <property type="entry name" value="Topo_IA_core_domain"/>
</dbReference>
<comment type="function">
    <text evidence="8">Releases the supercoiling and torsional tension of DNA, which is introduced during the DNA replication and transcription, by transiently cleaving and rejoining one strand of the DNA duplex. Introduces a single-strand break via transesterification at a target site in duplex DNA. The scissile phosphodiester is attacked by the catalytic tyrosine of the enzyme, resulting in the formation of a DNA-(5'-phosphotyrosyl)-enzyme intermediate and the expulsion of a 3'-OH DNA strand. The free DNA strand then undergoes passage around the unbroken strand, thus removing DNA supercoils. Finally, in the religation step, the DNA 3'-OH attacks the covalent intermediate to expel the active-site tyrosine and restore the DNA phosphodiester backbone.</text>
</comment>
<dbReference type="NCBIfam" id="TIGR01051">
    <property type="entry name" value="topA_bact"/>
    <property type="match status" value="1"/>
</dbReference>
<feature type="site" description="Interaction with DNA" evidence="8">
    <location>
        <position position="286"/>
    </location>
</feature>
<feature type="site" description="Interaction with DNA" evidence="8">
    <location>
        <position position="139"/>
    </location>
</feature>
<dbReference type="PROSITE" id="PS00396">
    <property type="entry name" value="TOPO_IA_1"/>
    <property type="match status" value="1"/>
</dbReference>
<protein>
    <recommendedName>
        <fullName evidence="8">DNA topoisomerase 1</fullName>
        <ecNumber evidence="8">5.6.2.1</ecNumber>
    </recommendedName>
    <alternativeName>
        <fullName evidence="8">DNA topoisomerase I</fullName>
    </alternativeName>
</protein>
<evidence type="ECO:0000313" key="12">
    <source>
        <dbReference type="EMBL" id="RAJ19894.1"/>
    </source>
</evidence>
<comment type="caution">
    <text evidence="12">The sequence shown here is derived from an EMBL/GenBank/DDBJ whole genome shotgun (WGS) entry which is preliminary data.</text>
</comment>
<feature type="region of interest" description="Disordered" evidence="9">
    <location>
        <begin position="812"/>
        <end position="838"/>
    </location>
</feature>
<evidence type="ECO:0000256" key="5">
    <source>
        <dbReference type="ARBA" id="ARBA00023029"/>
    </source>
</evidence>
<evidence type="ECO:0000256" key="8">
    <source>
        <dbReference type="HAMAP-Rule" id="MF_00952"/>
    </source>
</evidence>
<dbReference type="Gene3D" id="2.70.20.10">
    <property type="entry name" value="Topoisomerase I, domain 3"/>
    <property type="match status" value="1"/>
</dbReference>
<dbReference type="EC" id="5.6.2.1" evidence="8"/>
<evidence type="ECO:0000256" key="4">
    <source>
        <dbReference type="ARBA" id="ARBA00022842"/>
    </source>
</evidence>
<dbReference type="SUPFAM" id="SSF56712">
    <property type="entry name" value="Prokaryotic type I DNA topoisomerase"/>
    <property type="match status" value="1"/>
</dbReference>
<evidence type="ECO:0000256" key="9">
    <source>
        <dbReference type="SAM" id="MobiDB-lite"/>
    </source>
</evidence>
<dbReference type="InterPro" id="IPR028612">
    <property type="entry name" value="Topoisom_1_IA"/>
</dbReference>
<dbReference type="InterPro" id="IPR005733">
    <property type="entry name" value="TopoI_bac-type"/>
</dbReference>
<dbReference type="InterPro" id="IPR034149">
    <property type="entry name" value="TOPRIM_TopoI"/>
</dbReference>
<proteinExistence type="inferred from homology"/>